<gene>
    <name evidence="2" type="ORF">EJB06_06625</name>
</gene>
<sequence>MSDMIFFVVLFVVVNAVCVVAASVIMKLLGCSEASIKACQRAIGWLLFLAPVLLFAFLAVKFS</sequence>
<keyword evidence="3" id="KW-1185">Reference proteome</keyword>
<feature type="transmembrane region" description="Helical" evidence="1">
    <location>
        <begin position="6"/>
        <end position="30"/>
    </location>
</feature>
<comment type="caution">
    <text evidence="2">The sequence shown here is derived from an EMBL/GenBank/DDBJ whole genome shotgun (WGS) entry which is preliminary data.</text>
</comment>
<keyword evidence="1" id="KW-0812">Transmembrane</keyword>
<dbReference type="AlphaFoldDB" id="A0A430HQR7"/>
<evidence type="ECO:0000256" key="1">
    <source>
        <dbReference type="SAM" id="Phobius"/>
    </source>
</evidence>
<evidence type="ECO:0000313" key="3">
    <source>
        <dbReference type="Proteomes" id="UP000278085"/>
    </source>
</evidence>
<feature type="transmembrane region" description="Helical" evidence="1">
    <location>
        <begin position="42"/>
        <end position="60"/>
    </location>
</feature>
<accession>A0A430HQR7</accession>
<keyword evidence="1" id="KW-1133">Transmembrane helix</keyword>
<name>A0A430HQR7_9BURK</name>
<reference evidence="2 3" key="1">
    <citation type="submission" date="2018-12" db="EMBL/GenBank/DDBJ databases">
        <authorList>
            <person name="Yang E."/>
        </authorList>
    </citation>
    <scope>NUCLEOTIDE SEQUENCE [LARGE SCALE GENOMIC DNA]</scope>
    <source>
        <strain evidence="2 3">SOD</strain>
    </source>
</reference>
<dbReference type="Proteomes" id="UP000278085">
    <property type="component" value="Unassembled WGS sequence"/>
</dbReference>
<keyword evidence="1" id="KW-0472">Membrane</keyword>
<organism evidence="2 3">
    <name type="scientific">Massilia atriviolacea</name>
    <dbReference type="NCBI Taxonomy" id="2495579"/>
    <lineage>
        <taxon>Bacteria</taxon>
        <taxon>Pseudomonadati</taxon>
        <taxon>Pseudomonadota</taxon>
        <taxon>Betaproteobacteria</taxon>
        <taxon>Burkholderiales</taxon>
        <taxon>Oxalobacteraceae</taxon>
        <taxon>Telluria group</taxon>
        <taxon>Massilia</taxon>
    </lineage>
</organism>
<dbReference type="RefSeq" id="WP_126073219.1">
    <property type="nucleotide sequence ID" value="NZ_CP051166.1"/>
</dbReference>
<protein>
    <submittedName>
        <fullName evidence="2">Uncharacterized protein</fullName>
    </submittedName>
</protein>
<dbReference type="EMBL" id="RXLQ01000003">
    <property type="protein sequence ID" value="RSZ59857.1"/>
    <property type="molecule type" value="Genomic_DNA"/>
</dbReference>
<proteinExistence type="predicted"/>
<evidence type="ECO:0000313" key="2">
    <source>
        <dbReference type="EMBL" id="RSZ59857.1"/>
    </source>
</evidence>